<keyword evidence="3 8" id="KW-0641">Proline biosynthesis</keyword>
<dbReference type="SUPFAM" id="SSF88697">
    <property type="entry name" value="PUA domain-like"/>
    <property type="match status" value="1"/>
</dbReference>
<dbReference type="Gene3D" id="3.40.1160.10">
    <property type="entry name" value="Acetylglutamate kinase-like"/>
    <property type="match status" value="2"/>
</dbReference>
<evidence type="ECO:0000256" key="6">
    <source>
        <dbReference type="ARBA" id="ARBA00022777"/>
    </source>
</evidence>
<evidence type="ECO:0000256" key="8">
    <source>
        <dbReference type="HAMAP-Rule" id="MF_00456"/>
    </source>
</evidence>
<dbReference type="SMART" id="SM00359">
    <property type="entry name" value="PUA"/>
    <property type="match status" value="1"/>
</dbReference>
<comment type="subcellular location">
    <subcellularLocation>
        <location evidence="8">Cytoplasm</location>
    </subcellularLocation>
</comment>
<dbReference type="InterPro" id="IPR036393">
    <property type="entry name" value="AceGlu_kinase-like_sf"/>
</dbReference>
<dbReference type="Pfam" id="PF00696">
    <property type="entry name" value="AA_kinase"/>
    <property type="match status" value="1"/>
</dbReference>
<keyword evidence="2 8" id="KW-0028">Amino-acid biosynthesis</keyword>
<name>A0A7S8E7U6_9CHLR</name>
<proteinExistence type="inferred from homology"/>
<dbReference type="InterPro" id="IPR041739">
    <property type="entry name" value="G5K_ProB"/>
</dbReference>
<dbReference type="HAMAP" id="MF_00456">
    <property type="entry name" value="ProB"/>
    <property type="match status" value="1"/>
</dbReference>
<feature type="binding site" evidence="8">
    <location>
        <position position="146"/>
    </location>
    <ligand>
        <name>substrate</name>
    </ligand>
</feature>
<dbReference type="CDD" id="cd04242">
    <property type="entry name" value="AAK_G5K_ProB"/>
    <property type="match status" value="1"/>
</dbReference>
<feature type="binding site" evidence="8">
    <location>
        <begin position="178"/>
        <end position="179"/>
    </location>
    <ligand>
        <name>ATP</name>
        <dbReference type="ChEBI" id="CHEBI:30616"/>
    </ligand>
</feature>
<dbReference type="GO" id="GO:0055129">
    <property type="term" value="P:L-proline biosynthetic process"/>
    <property type="evidence" value="ECO:0007669"/>
    <property type="project" value="UniProtKB-UniRule"/>
</dbReference>
<comment type="pathway">
    <text evidence="8">Amino-acid biosynthesis; L-proline biosynthesis; L-glutamate 5-semialdehyde from L-glutamate: step 1/2.</text>
</comment>
<keyword evidence="11" id="KW-1185">Reference proteome</keyword>
<dbReference type="PROSITE" id="PS00902">
    <property type="entry name" value="GLUTAMATE_5_KINASE"/>
    <property type="match status" value="1"/>
</dbReference>
<feature type="binding site" evidence="8">
    <location>
        <position position="19"/>
    </location>
    <ligand>
        <name>ATP</name>
        <dbReference type="ChEBI" id="CHEBI:30616"/>
    </ligand>
</feature>
<feature type="domain" description="PUA" evidence="9">
    <location>
        <begin position="285"/>
        <end position="369"/>
    </location>
</feature>
<dbReference type="EC" id="2.7.2.11" evidence="8"/>
<evidence type="ECO:0000313" key="11">
    <source>
        <dbReference type="Proteomes" id="UP000594468"/>
    </source>
</evidence>
<dbReference type="InterPro" id="IPR002478">
    <property type="entry name" value="PUA"/>
</dbReference>
<dbReference type="InterPro" id="IPR011529">
    <property type="entry name" value="Glu_5kinase"/>
</dbReference>
<dbReference type="InterPro" id="IPR001048">
    <property type="entry name" value="Asp/Glu/Uridylate_kinase"/>
</dbReference>
<sequence length="378" mass="40508">MSSKQVAAKLPTAKRIVVKIGTSTLTGGGSQLRPQNMLAIVEQVAKLHQHGHEIILVSSGAQAAGRGRLNSPELPRSVPAKQMLSAVGQSYLMRHYSDLFDIFDVIVAQILLTRDDLSIRSRYLNARDTLLTLIEQRIIPIINENDTVATDEIRVGDNDNLSALVASVLEADLLVLLTDQPGLYTADPRQDPEAELIPTVPRIDTDVMKLAGGAGTVAGTGGMVTKLEAARTAARSGVMTIIASGDETNVLTRIASGELIGTRFEPTGTHRESRKRWLLTDRTQGAVYIDAGAERALLATDGASLLPVGITRIEGNFKRSATLSICGPSGAEIAHGLSNYASSELRQIMGKKSHEISDVLGYSYGDAAIHRNQMVLLD</sequence>
<comment type="similarity">
    <text evidence="8">Belongs to the glutamate 5-kinase family.</text>
</comment>
<dbReference type="KEGG" id="pmet:G4Y79_20015"/>
<keyword evidence="5 8" id="KW-0547">Nucleotide-binding</keyword>
<dbReference type="EMBL" id="CP062983">
    <property type="protein sequence ID" value="QPC81950.1"/>
    <property type="molecule type" value="Genomic_DNA"/>
</dbReference>
<dbReference type="GO" id="GO:0004349">
    <property type="term" value="F:glutamate 5-kinase activity"/>
    <property type="evidence" value="ECO:0007669"/>
    <property type="project" value="UniProtKB-UniRule"/>
</dbReference>
<dbReference type="InterPro" id="IPR005715">
    <property type="entry name" value="Glu_5kinase/COase_Synthase"/>
</dbReference>
<gene>
    <name evidence="8 10" type="primary">proB</name>
    <name evidence="10" type="ORF">G4Y79_20015</name>
</gene>
<dbReference type="Proteomes" id="UP000594468">
    <property type="component" value="Chromosome"/>
</dbReference>
<evidence type="ECO:0000256" key="5">
    <source>
        <dbReference type="ARBA" id="ARBA00022741"/>
    </source>
</evidence>
<dbReference type="UniPathway" id="UPA00098">
    <property type="reaction ID" value="UER00359"/>
</dbReference>
<dbReference type="InterPro" id="IPR019797">
    <property type="entry name" value="Glutamate_5-kinase_CS"/>
</dbReference>
<dbReference type="InterPro" id="IPR001057">
    <property type="entry name" value="Glu/AcGlu_kinase"/>
</dbReference>
<evidence type="ECO:0000256" key="2">
    <source>
        <dbReference type="ARBA" id="ARBA00022605"/>
    </source>
</evidence>
<dbReference type="PIRSF" id="PIRSF000729">
    <property type="entry name" value="GK"/>
    <property type="match status" value="1"/>
</dbReference>
<keyword evidence="7 8" id="KW-0067">ATP-binding</keyword>
<dbReference type="RefSeq" id="WP_195170020.1">
    <property type="nucleotide sequence ID" value="NZ_CP062983.1"/>
</dbReference>
<dbReference type="Gene3D" id="2.30.130.10">
    <property type="entry name" value="PUA domain"/>
    <property type="match status" value="1"/>
</dbReference>
<dbReference type="AlphaFoldDB" id="A0A7S8E7U6"/>
<dbReference type="FunFam" id="3.40.1160.10:FF:000018">
    <property type="entry name" value="Glutamate 5-kinase"/>
    <property type="match status" value="1"/>
</dbReference>
<dbReference type="GO" id="GO:0005524">
    <property type="term" value="F:ATP binding"/>
    <property type="evidence" value="ECO:0007669"/>
    <property type="project" value="UniProtKB-KW"/>
</dbReference>
<dbReference type="NCBIfam" id="TIGR01027">
    <property type="entry name" value="proB"/>
    <property type="match status" value="1"/>
</dbReference>
<keyword evidence="1 8" id="KW-0963">Cytoplasm</keyword>
<keyword evidence="4 8" id="KW-0808">Transferase</keyword>
<evidence type="ECO:0000256" key="1">
    <source>
        <dbReference type="ARBA" id="ARBA00022490"/>
    </source>
</evidence>
<dbReference type="CDD" id="cd21157">
    <property type="entry name" value="PUA_G5K"/>
    <property type="match status" value="1"/>
</dbReference>
<evidence type="ECO:0000259" key="9">
    <source>
        <dbReference type="SMART" id="SM00359"/>
    </source>
</evidence>
<dbReference type="SUPFAM" id="SSF53633">
    <property type="entry name" value="Carbamate kinase-like"/>
    <property type="match status" value="1"/>
</dbReference>
<dbReference type="PANTHER" id="PTHR43654">
    <property type="entry name" value="GLUTAMATE 5-KINASE"/>
    <property type="match status" value="1"/>
</dbReference>
<dbReference type="GO" id="GO:0003723">
    <property type="term" value="F:RNA binding"/>
    <property type="evidence" value="ECO:0007669"/>
    <property type="project" value="InterPro"/>
</dbReference>
<evidence type="ECO:0000256" key="4">
    <source>
        <dbReference type="ARBA" id="ARBA00022679"/>
    </source>
</evidence>
<evidence type="ECO:0000256" key="7">
    <source>
        <dbReference type="ARBA" id="ARBA00022840"/>
    </source>
</evidence>
<feature type="binding site" evidence="8">
    <location>
        <position position="59"/>
    </location>
    <ligand>
        <name>substrate</name>
    </ligand>
</feature>
<feature type="binding site" evidence="8">
    <location>
        <position position="158"/>
    </location>
    <ligand>
        <name>substrate</name>
    </ligand>
</feature>
<dbReference type="PANTHER" id="PTHR43654:SF1">
    <property type="entry name" value="ISOPENTENYL PHOSPHATE KINASE"/>
    <property type="match status" value="1"/>
</dbReference>
<organism evidence="10 11">
    <name type="scientific">Phototrophicus methaneseepsis</name>
    <dbReference type="NCBI Taxonomy" id="2710758"/>
    <lineage>
        <taxon>Bacteria</taxon>
        <taxon>Bacillati</taxon>
        <taxon>Chloroflexota</taxon>
        <taxon>Candidatus Thermofontia</taxon>
        <taxon>Phototrophicales</taxon>
        <taxon>Phototrophicaceae</taxon>
        <taxon>Phototrophicus</taxon>
    </lineage>
</organism>
<dbReference type="PRINTS" id="PR00474">
    <property type="entry name" value="GLU5KINASE"/>
</dbReference>
<dbReference type="InterPro" id="IPR036974">
    <property type="entry name" value="PUA_sf"/>
</dbReference>
<comment type="function">
    <text evidence="8">Catalyzes the transfer of a phosphate group to glutamate to form L-glutamate 5-phosphate.</text>
</comment>
<reference evidence="10 11" key="1">
    <citation type="submission" date="2020-02" db="EMBL/GenBank/DDBJ databases">
        <authorList>
            <person name="Zheng R.K."/>
            <person name="Sun C.M."/>
        </authorList>
    </citation>
    <scope>NUCLEOTIDE SEQUENCE [LARGE SCALE GENOMIC DNA]</scope>
    <source>
        <strain evidence="11">rifampicinis</strain>
    </source>
</reference>
<protein>
    <recommendedName>
        <fullName evidence="8">Glutamate 5-kinase</fullName>
        <ecNumber evidence="8">2.7.2.11</ecNumber>
    </recommendedName>
    <alternativeName>
        <fullName evidence="8">Gamma-glutamyl kinase</fullName>
        <shortName evidence="8">GK</shortName>
    </alternativeName>
</protein>
<dbReference type="InterPro" id="IPR015947">
    <property type="entry name" value="PUA-like_sf"/>
</dbReference>
<accession>A0A7S8E7U6</accession>
<keyword evidence="6 8" id="KW-0418">Kinase</keyword>
<dbReference type="GO" id="GO:0005829">
    <property type="term" value="C:cytosol"/>
    <property type="evidence" value="ECO:0007669"/>
    <property type="project" value="TreeGrafter"/>
</dbReference>
<feature type="binding site" evidence="8">
    <location>
        <begin position="220"/>
        <end position="226"/>
    </location>
    <ligand>
        <name>ATP</name>
        <dbReference type="ChEBI" id="CHEBI:30616"/>
    </ligand>
</feature>
<evidence type="ECO:0000313" key="10">
    <source>
        <dbReference type="EMBL" id="QPC81950.1"/>
    </source>
</evidence>
<dbReference type="PROSITE" id="PS50890">
    <property type="entry name" value="PUA"/>
    <property type="match status" value="1"/>
</dbReference>
<dbReference type="Pfam" id="PF01472">
    <property type="entry name" value="PUA"/>
    <property type="match status" value="1"/>
</dbReference>
<evidence type="ECO:0000256" key="3">
    <source>
        <dbReference type="ARBA" id="ARBA00022650"/>
    </source>
</evidence>
<comment type="catalytic activity">
    <reaction evidence="8">
        <text>L-glutamate + ATP = L-glutamyl 5-phosphate + ADP</text>
        <dbReference type="Rhea" id="RHEA:14877"/>
        <dbReference type="ChEBI" id="CHEBI:29985"/>
        <dbReference type="ChEBI" id="CHEBI:30616"/>
        <dbReference type="ChEBI" id="CHEBI:58274"/>
        <dbReference type="ChEBI" id="CHEBI:456216"/>
        <dbReference type="EC" id="2.7.2.11"/>
    </reaction>
</comment>